<name>A0AAN8YXQ5_9MAGN</name>
<keyword evidence="2" id="KW-0456">Lyase</keyword>
<comment type="caution">
    <text evidence="3">The sequence shown here is derived from an EMBL/GenBank/DDBJ whole genome shotgun (WGS) entry which is preliminary data.</text>
</comment>
<dbReference type="AlphaFoldDB" id="A0AAN8YXQ5"/>
<proteinExistence type="predicted"/>
<dbReference type="Pfam" id="PF02666">
    <property type="entry name" value="PS_Dcarbxylase"/>
    <property type="match status" value="1"/>
</dbReference>
<protein>
    <submittedName>
        <fullName evidence="3">Phosphatidylserine decarboxylase-related</fullName>
    </submittedName>
</protein>
<keyword evidence="1" id="KW-0210">Decarboxylase</keyword>
<dbReference type="EMBL" id="JBAMMX010000024">
    <property type="protein sequence ID" value="KAK6916095.1"/>
    <property type="molecule type" value="Genomic_DNA"/>
</dbReference>
<gene>
    <name evidence="3" type="ORF">RJ641_018956</name>
</gene>
<reference evidence="3 4" key="1">
    <citation type="submission" date="2023-12" db="EMBL/GenBank/DDBJ databases">
        <title>A high-quality genome assembly for Dillenia turbinata (Dilleniales).</title>
        <authorList>
            <person name="Chanderbali A."/>
        </authorList>
    </citation>
    <scope>NUCLEOTIDE SEQUENCE [LARGE SCALE GENOMIC DNA]</scope>
    <source>
        <strain evidence="3">LSX21</strain>
        <tissue evidence="3">Leaf</tissue>
    </source>
</reference>
<organism evidence="3 4">
    <name type="scientific">Dillenia turbinata</name>
    <dbReference type="NCBI Taxonomy" id="194707"/>
    <lineage>
        <taxon>Eukaryota</taxon>
        <taxon>Viridiplantae</taxon>
        <taxon>Streptophyta</taxon>
        <taxon>Embryophyta</taxon>
        <taxon>Tracheophyta</taxon>
        <taxon>Spermatophyta</taxon>
        <taxon>Magnoliopsida</taxon>
        <taxon>eudicotyledons</taxon>
        <taxon>Gunneridae</taxon>
        <taxon>Pentapetalae</taxon>
        <taxon>Dilleniales</taxon>
        <taxon>Dilleniaceae</taxon>
        <taxon>Dillenia</taxon>
    </lineage>
</organism>
<evidence type="ECO:0000256" key="2">
    <source>
        <dbReference type="ARBA" id="ARBA00023239"/>
    </source>
</evidence>
<keyword evidence="4" id="KW-1185">Reference proteome</keyword>
<evidence type="ECO:0000256" key="1">
    <source>
        <dbReference type="ARBA" id="ARBA00022793"/>
    </source>
</evidence>
<sequence>MSLIVITSSNRNLSIHLWKHHWLINLGVGRSDDNQSHSSCENQDVPRRSSIALVISFLSRTIHVFNENKRVVSMISTIDFGKVAFVAGAATMLTNISFSKKEGKYAQKGDEEYQDSQQVLNYLDFHRWHDLQESSDLTHHQEQVDPMSVSEMDLGDTTIGISWSERGTGAGMGAEEGVG</sequence>
<dbReference type="GO" id="GO:0004609">
    <property type="term" value="F:phosphatidylserine decarboxylase activity"/>
    <property type="evidence" value="ECO:0007669"/>
    <property type="project" value="InterPro"/>
</dbReference>
<dbReference type="InterPro" id="IPR003817">
    <property type="entry name" value="PS_Dcarbxylase"/>
</dbReference>
<evidence type="ECO:0000313" key="4">
    <source>
        <dbReference type="Proteomes" id="UP001370490"/>
    </source>
</evidence>
<dbReference type="GO" id="GO:0008654">
    <property type="term" value="P:phospholipid biosynthetic process"/>
    <property type="evidence" value="ECO:0007669"/>
    <property type="project" value="InterPro"/>
</dbReference>
<dbReference type="Proteomes" id="UP001370490">
    <property type="component" value="Unassembled WGS sequence"/>
</dbReference>
<evidence type="ECO:0000313" key="3">
    <source>
        <dbReference type="EMBL" id="KAK6916095.1"/>
    </source>
</evidence>
<accession>A0AAN8YXQ5</accession>